<sequence>MKGLVSDYKPLPIFEIACLFRATVKLTSHFELINGTLIARDSTQHKAQNRQSANTVHTN</sequence>
<dbReference type="Proteomes" id="UP000318585">
    <property type="component" value="Unassembled WGS sequence"/>
</dbReference>
<evidence type="ECO:0000313" key="1">
    <source>
        <dbReference type="EMBL" id="TRX22241.1"/>
    </source>
</evidence>
<comment type="caution">
    <text evidence="1">The sequence shown here is derived from an EMBL/GenBank/DDBJ whole genome shotgun (WGS) entry which is preliminary data.</text>
</comment>
<dbReference type="OrthoDB" id="1121830at2"/>
<accession>A0A553CP93</accession>
<dbReference type="EMBL" id="VJZR01000003">
    <property type="protein sequence ID" value="TRX22241.1"/>
    <property type="molecule type" value="Genomic_DNA"/>
</dbReference>
<dbReference type="RefSeq" id="WP_143389831.1">
    <property type="nucleotide sequence ID" value="NZ_VJZQ01000005.1"/>
</dbReference>
<dbReference type="AlphaFoldDB" id="A0A553CP93"/>
<gene>
    <name evidence="1" type="ORF">FNW17_06105</name>
</gene>
<evidence type="ECO:0000313" key="2">
    <source>
        <dbReference type="Proteomes" id="UP000318585"/>
    </source>
</evidence>
<organism evidence="1 2">
    <name type="scientific">Flavobacterium franklandianum</name>
    <dbReference type="NCBI Taxonomy" id="2594430"/>
    <lineage>
        <taxon>Bacteria</taxon>
        <taxon>Pseudomonadati</taxon>
        <taxon>Bacteroidota</taxon>
        <taxon>Flavobacteriia</taxon>
        <taxon>Flavobacteriales</taxon>
        <taxon>Flavobacteriaceae</taxon>
        <taxon>Flavobacterium</taxon>
    </lineage>
</organism>
<protein>
    <submittedName>
        <fullName evidence="1">Uncharacterized protein</fullName>
    </submittedName>
</protein>
<proteinExistence type="predicted"/>
<keyword evidence="2" id="KW-1185">Reference proteome</keyword>
<reference evidence="1 2" key="1">
    <citation type="submission" date="2019-07" db="EMBL/GenBank/DDBJ databases">
        <title>Novel species of Flavobacterium.</title>
        <authorList>
            <person name="Liu Q."/>
            <person name="Xin Y.-H."/>
        </authorList>
    </citation>
    <scope>NUCLEOTIDE SEQUENCE [LARGE SCALE GENOMIC DNA]</scope>
    <source>
        <strain evidence="1 2">LB3P56</strain>
    </source>
</reference>
<name>A0A553CP93_9FLAO</name>